<feature type="domain" description="RNA-binding S4" evidence="2">
    <location>
        <begin position="82"/>
        <end position="118"/>
    </location>
</feature>
<sequence>MLSLNALSWTSIPSAKALSINTRHSALSQVQRIVTACFCSNPNSISARDPESDGSRQVSGRLNKFSGIKLEETVGLDFGKLRLDSWISSRINGVSRARVQSSIRSGLVSVNGRVVSKVTYFSSVFTVLQIEF</sequence>
<dbReference type="SUPFAM" id="SSF55174">
    <property type="entry name" value="Alpha-L RNA-binding motif"/>
    <property type="match status" value="1"/>
</dbReference>
<dbReference type="InterPro" id="IPR036986">
    <property type="entry name" value="S4_RNA-bd_sf"/>
</dbReference>
<comment type="caution">
    <text evidence="3">The sequence shown here is derived from an EMBL/GenBank/DDBJ whole genome shotgun (WGS) entry which is preliminary data.</text>
</comment>
<proteinExistence type="predicted"/>
<evidence type="ECO:0000259" key="2">
    <source>
        <dbReference type="Pfam" id="PF01479"/>
    </source>
</evidence>
<protein>
    <submittedName>
        <fullName evidence="3">RNA pseudouridylate synthase</fullName>
    </submittedName>
</protein>
<dbReference type="AlphaFoldDB" id="A0ABD1SHY4"/>
<dbReference type="EMBL" id="JBFOLK010000007">
    <property type="protein sequence ID" value="KAL2499297.1"/>
    <property type="molecule type" value="Genomic_DNA"/>
</dbReference>
<evidence type="ECO:0000256" key="1">
    <source>
        <dbReference type="PROSITE-ProRule" id="PRU00182"/>
    </source>
</evidence>
<dbReference type="InterPro" id="IPR002942">
    <property type="entry name" value="S4_RNA-bd"/>
</dbReference>
<dbReference type="CDD" id="cd00165">
    <property type="entry name" value="S4"/>
    <property type="match status" value="1"/>
</dbReference>
<dbReference type="GO" id="GO:0003723">
    <property type="term" value="F:RNA binding"/>
    <property type="evidence" value="ECO:0007669"/>
    <property type="project" value="UniProtKB-KW"/>
</dbReference>
<keyword evidence="4" id="KW-1185">Reference proteome</keyword>
<reference evidence="4" key="1">
    <citation type="submission" date="2024-07" db="EMBL/GenBank/DDBJ databases">
        <title>Two chromosome-level genome assemblies of Korean endemic species Abeliophyllum distichum and Forsythia ovata (Oleaceae).</title>
        <authorList>
            <person name="Jang H."/>
        </authorList>
    </citation>
    <scope>NUCLEOTIDE SEQUENCE [LARGE SCALE GENOMIC DNA]</scope>
</reference>
<dbReference type="PROSITE" id="PS50889">
    <property type="entry name" value="S4"/>
    <property type="match status" value="1"/>
</dbReference>
<dbReference type="Gene3D" id="3.10.290.10">
    <property type="entry name" value="RNA-binding S4 domain"/>
    <property type="match status" value="1"/>
</dbReference>
<organism evidence="3 4">
    <name type="scientific">Abeliophyllum distichum</name>
    <dbReference type="NCBI Taxonomy" id="126358"/>
    <lineage>
        <taxon>Eukaryota</taxon>
        <taxon>Viridiplantae</taxon>
        <taxon>Streptophyta</taxon>
        <taxon>Embryophyta</taxon>
        <taxon>Tracheophyta</taxon>
        <taxon>Spermatophyta</taxon>
        <taxon>Magnoliopsida</taxon>
        <taxon>eudicotyledons</taxon>
        <taxon>Gunneridae</taxon>
        <taxon>Pentapetalae</taxon>
        <taxon>asterids</taxon>
        <taxon>lamiids</taxon>
        <taxon>Lamiales</taxon>
        <taxon>Oleaceae</taxon>
        <taxon>Forsythieae</taxon>
        <taxon>Abeliophyllum</taxon>
    </lineage>
</organism>
<gene>
    <name evidence="3" type="ORF">Adt_24847</name>
</gene>
<accession>A0ABD1SHY4</accession>
<evidence type="ECO:0000313" key="4">
    <source>
        <dbReference type="Proteomes" id="UP001604336"/>
    </source>
</evidence>
<name>A0ABD1SHY4_9LAMI</name>
<evidence type="ECO:0000313" key="3">
    <source>
        <dbReference type="EMBL" id="KAL2499297.1"/>
    </source>
</evidence>
<keyword evidence="1" id="KW-0694">RNA-binding</keyword>
<dbReference type="Pfam" id="PF01479">
    <property type="entry name" value="S4"/>
    <property type="match status" value="1"/>
</dbReference>
<dbReference type="Proteomes" id="UP001604336">
    <property type="component" value="Unassembled WGS sequence"/>
</dbReference>